<feature type="non-terminal residue" evidence="2">
    <location>
        <position position="1"/>
    </location>
</feature>
<sequence>MTIAAMYRFLITDFLNPFALASGGAGSGEVYVRFLIHHIPEMLTFFGFTYVWFFGVPYPADTRF</sequence>
<gene>
    <name evidence="2" type="ORF">BDN71DRAFT_1447962</name>
</gene>
<keyword evidence="3" id="KW-1185">Reference proteome</keyword>
<accession>A0A9P5ZV90</accession>
<protein>
    <submittedName>
        <fullName evidence="2">Uncharacterized protein</fullName>
    </submittedName>
</protein>
<keyword evidence="1" id="KW-1133">Transmembrane helix</keyword>
<keyword evidence="1" id="KW-0812">Transmembrane</keyword>
<reference evidence="2" key="1">
    <citation type="submission" date="2020-11" db="EMBL/GenBank/DDBJ databases">
        <authorList>
            <consortium name="DOE Joint Genome Institute"/>
            <person name="Ahrendt S."/>
            <person name="Riley R."/>
            <person name="Andreopoulos W."/>
            <person name="Labutti K."/>
            <person name="Pangilinan J."/>
            <person name="Ruiz-Duenas F.J."/>
            <person name="Barrasa J.M."/>
            <person name="Sanchez-Garcia M."/>
            <person name="Camarero S."/>
            <person name="Miyauchi S."/>
            <person name="Serrano A."/>
            <person name="Linde D."/>
            <person name="Babiker R."/>
            <person name="Drula E."/>
            <person name="Ayuso-Fernandez I."/>
            <person name="Pacheco R."/>
            <person name="Padilla G."/>
            <person name="Ferreira P."/>
            <person name="Barriuso J."/>
            <person name="Kellner H."/>
            <person name="Castanera R."/>
            <person name="Alfaro M."/>
            <person name="Ramirez L."/>
            <person name="Pisabarro A.G."/>
            <person name="Kuo A."/>
            <person name="Tritt A."/>
            <person name="Lipzen A."/>
            <person name="He G."/>
            <person name="Yan M."/>
            <person name="Ng V."/>
            <person name="Cullen D."/>
            <person name="Martin F."/>
            <person name="Rosso M.-N."/>
            <person name="Henrissat B."/>
            <person name="Hibbett D."/>
            <person name="Martinez A.T."/>
            <person name="Grigoriev I.V."/>
        </authorList>
    </citation>
    <scope>NUCLEOTIDE SEQUENCE</scope>
    <source>
        <strain evidence="2">ATCC 90797</strain>
    </source>
</reference>
<comment type="caution">
    <text evidence="2">The sequence shown here is derived from an EMBL/GenBank/DDBJ whole genome shotgun (WGS) entry which is preliminary data.</text>
</comment>
<proteinExistence type="predicted"/>
<dbReference type="Proteomes" id="UP000807025">
    <property type="component" value="Unassembled WGS sequence"/>
</dbReference>
<feature type="transmembrane region" description="Helical" evidence="1">
    <location>
        <begin position="42"/>
        <end position="60"/>
    </location>
</feature>
<keyword evidence="1" id="KW-0472">Membrane</keyword>
<name>A0A9P5ZV90_PLEER</name>
<evidence type="ECO:0000313" key="2">
    <source>
        <dbReference type="EMBL" id="KAF9495087.1"/>
    </source>
</evidence>
<organism evidence="2 3">
    <name type="scientific">Pleurotus eryngii</name>
    <name type="common">Boletus of the steppes</name>
    <dbReference type="NCBI Taxonomy" id="5323"/>
    <lineage>
        <taxon>Eukaryota</taxon>
        <taxon>Fungi</taxon>
        <taxon>Dikarya</taxon>
        <taxon>Basidiomycota</taxon>
        <taxon>Agaricomycotina</taxon>
        <taxon>Agaricomycetes</taxon>
        <taxon>Agaricomycetidae</taxon>
        <taxon>Agaricales</taxon>
        <taxon>Pleurotineae</taxon>
        <taxon>Pleurotaceae</taxon>
        <taxon>Pleurotus</taxon>
    </lineage>
</organism>
<dbReference type="AlphaFoldDB" id="A0A9P5ZV90"/>
<dbReference type="EMBL" id="MU154565">
    <property type="protein sequence ID" value="KAF9495087.1"/>
    <property type="molecule type" value="Genomic_DNA"/>
</dbReference>
<evidence type="ECO:0000256" key="1">
    <source>
        <dbReference type="SAM" id="Phobius"/>
    </source>
</evidence>
<evidence type="ECO:0000313" key="3">
    <source>
        <dbReference type="Proteomes" id="UP000807025"/>
    </source>
</evidence>